<keyword evidence="9 10" id="KW-0238">DNA-binding</keyword>
<dbReference type="InterPro" id="IPR007409">
    <property type="entry name" value="Restrct_endonuc_type1_HsdR_N"/>
</dbReference>
<evidence type="ECO:0000256" key="3">
    <source>
        <dbReference type="ARBA" id="ARBA00022722"/>
    </source>
</evidence>
<evidence type="ECO:0000256" key="5">
    <source>
        <dbReference type="ARBA" id="ARBA00022747"/>
    </source>
</evidence>
<keyword evidence="6" id="KW-0255">Endonuclease</keyword>
<evidence type="ECO:0000256" key="1">
    <source>
        <dbReference type="ARBA" id="ARBA00000851"/>
    </source>
</evidence>
<evidence type="ECO:0000256" key="6">
    <source>
        <dbReference type="ARBA" id="ARBA00022759"/>
    </source>
</evidence>
<evidence type="ECO:0000256" key="9">
    <source>
        <dbReference type="ARBA" id="ARBA00023125"/>
    </source>
</evidence>
<comment type="function">
    <text evidence="10">Subunit R is required for both nuclease and ATPase activities, but not for modification.</text>
</comment>
<gene>
    <name evidence="12" type="ORF">RM553_12875</name>
</gene>
<dbReference type="Gene3D" id="3.90.1570.50">
    <property type="match status" value="1"/>
</dbReference>
<dbReference type="InterPro" id="IPR051268">
    <property type="entry name" value="Type-I_R_enzyme_R_subunit"/>
</dbReference>
<evidence type="ECO:0000256" key="10">
    <source>
        <dbReference type="RuleBase" id="RU364115"/>
    </source>
</evidence>
<sequence length="1093" mass="126260">MKIPSFLEDYISQIPALQMLINLGYTYVPPKEAMKWRGGKTSHVLFEDVLKDRLNKINTIQRKGQEYQFSDSNISSAILALKDLPIQDGFLIANAAYYDLITLGKAFEQSIDGDKKSHTLHYIDWETPENNSYHVTEEYSVVREARTDHYSPDIVLFINGIPMGIIECKSPSVNSTKLPTELGVEQHIRNYSKTGIRSLYVYSNLLMSLAVNDGSYATTGTSKEFWAKWKEQLPSREAENKYWDTLKKLKNQPLSIEQRDILFSEKLKFEKTETDKFRKMRRYFDSVESEPRSVTKQDELLYSIYRPERFLDLIRNYTLYDDGVKKIARYQQFFAVKQTLKRITGFDNTGKRRGGVIWHTQGSGKSLTMVMLAQLIASSKNVTNPKILLVTDRIDLDDQITKTFKKCQKEVNQAKTGTHLTELIHENDDAIITTIINKFEAAVKLSRKPFESSNIFILIDEGHRTQYGTFNVSIQRIFPNACFLAFTGTPLMKKEKSTANKFGGYIGKPYTVKDAVDDGAVVPLLYEGRHNLIKLNEDPINRYFEKVSEPLSDYGKASLKRKFNSINQLNKADQVIYARAWDISEHYTEFFQTNSDKYKPKAQLVAPSVKSALLYKEYLDDIGKVSSEVIVTRTDQREGVEDGFHNTNDDKEREDKYFDAMIDKFGDLDTFEKSVINQFKKREHPEILIVVMKLLTGFDAPNNTVLYLCRSLKEHTLLQAVARVNRVFPGKDYGYIIDYYGNLENLDNALTAYSGLSDFNEEDLEGTLTKISDEIKKLPQAHSDLWDIFRSLKDKNVEATAYEELLQPEDIRNKFYERLSNFSRILKMALSSYDFVTKTDESKIKKYKADANFFLKLRVDVKRRYNDELSYREFEPQIQKLINKHISTEGDILKVTELVNIFDKDERQAEIEKITGKAAQADHIASRTIKAINVKMQEDPVYYKKLAELIKDTITEYYQKRITEAEFLKRTKDYEDKFFNGRSDDAPEAIAGNDAAMAFYNFSKSIFDNGKNASEDFHIEVSLATDKTVKENIFINDKKMVEWHKDDDVVGKINIALGDGVYELLQKYNMDTNWDNIDNLVEENIKVAILKYK</sequence>
<dbReference type="Pfam" id="PF04313">
    <property type="entry name" value="HSDR_N"/>
    <property type="match status" value="1"/>
</dbReference>
<evidence type="ECO:0000259" key="11">
    <source>
        <dbReference type="PROSITE" id="PS51192"/>
    </source>
</evidence>
<name>A0ABU3CBL5_9FLAO</name>
<reference evidence="12 13" key="1">
    <citation type="submission" date="2023-09" db="EMBL/GenBank/DDBJ databases">
        <authorList>
            <person name="Rey-Velasco X."/>
        </authorList>
    </citation>
    <scope>NUCLEOTIDE SEQUENCE [LARGE SCALE GENOMIC DNA]</scope>
    <source>
        <strain evidence="12 13">F363</strain>
    </source>
</reference>
<dbReference type="Gene3D" id="3.40.50.300">
    <property type="entry name" value="P-loop containing nucleotide triphosphate hydrolases"/>
    <property type="match status" value="2"/>
</dbReference>
<proteinExistence type="inferred from homology"/>
<dbReference type="CDD" id="cd22332">
    <property type="entry name" value="HsdR_N"/>
    <property type="match status" value="1"/>
</dbReference>
<dbReference type="PANTHER" id="PTHR30195:SF15">
    <property type="entry name" value="TYPE I RESTRICTION ENZYME HINDI ENDONUCLEASE SUBUNIT"/>
    <property type="match status" value="1"/>
</dbReference>
<dbReference type="Pfam" id="PF22679">
    <property type="entry name" value="T1R_D3-like"/>
    <property type="match status" value="1"/>
</dbReference>
<dbReference type="InterPro" id="IPR027417">
    <property type="entry name" value="P-loop_NTPase"/>
</dbReference>
<protein>
    <recommendedName>
        <fullName evidence="10">Type I restriction enzyme endonuclease subunit</fullName>
        <shortName evidence="10">R protein</shortName>
        <ecNumber evidence="10">3.1.21.3</ecNumber>
    </recommendedName>
</protein>
<dbReference type="InterPro" id="IPR040980">
    <property type="entry name" value="SWI2_SNF2"/>
</dbReference>
<feature type="domain" description="Helicase ATP-binding" evidence="11">
    <location>
        <begin position="346"/>
        <end position="508"/>
    </location>
</feature>
<comment type="catalytic activity">
    <reaction evidence="1 10">
        <text>Endonucleolytic cleavage of DNA to give random double-stranded fragments with terminal 5'-phosphates, ATP is simultaneously hydrolyzed.</text>
        <dbReference type="EC" id="3.1.21.3"/>
    </reaction>
</comment>
<dbReference type="RefSeq" id="WP_311535347.1">
    <property type="nucleotide sequence ID" value="NZ_JAVRHQ010000015.1"/>
</dbReference>
<evidence type="ECO:0000256" key="4">
    <source>
        <dbReference type="ARBA" id="ARBA00022741"/>
    </source>
</evidence>
<evidence type="ECO:0000313" key="13">
    <source>
        <dbReference type="Proteomes" id="UP001262889"/>
    </source>
</evidence>
<dbReference type="NCBIfam" id="TIGR00348">
    <property type="entry name" value="hsdR"/>
    <property type="match status" value="1"/>
</dbReference>
<dbReference type="InterPro" id="IPR055180">
    <property type="entry name" value="HsdR_RecA-like_helicase_dom_2"/>
</dbReference>
<keyword evidence="7 10" id="KW-0378">Hydrolase</keyword>
<evidence type="ECO:0000256" key="7">
    <source>
        <dbReference type="ARBA" id="ARBA00022801"/>
    </source>
</evidence>
<dbReference type="EC" id="3.1.21.3" evidence="10"/>
<comment type="caution">
    <text evidence="12">The sequence shown here is derived from an EMBL/GenBank/DDBJ whole genome shotgun (WGS) entry which is preliminary data.</text>
</comment>
<comment type="similarity">
    <text evidence="2 10">Belongs to the HsdR family.</text>
</comment>
<evidence type="ECO:0000256" key="2">
    <source>
        <dbReference type="ARBA" id="ARBA00008598"/>
    </source>
</evidence>
<organism evidence="12 13">
    <name type="scientific">Autumnicola tepida</name>
    <dbReference type="NCBI Taxonomy" id="3075595"/>
    <lineage>
        <taxon>Bacteria</taxon>
        <taxon>Pseudomonadati</taxon>
        <taxon>Bacteroidota</taxon>
        <taxon>Flavobacteriia</taxon>
        <taxon>Flavobacteriales</taxon>
        <taxon>Flavobacteriaceae</taxon>
        <taxon>Autumnicola</taxon>
    </lineage>
</organism>
<comment type="subunit">
    <text evidence="10">The type I restriction/modification system is composed of three polypeptides R, M and S.</text>
</comment>
<keyword evidence="4 10" id="KW-0547">Nucleotide-binding</keyword>
<dbReference type="Pfam" id="PF11867">
    <property type="entry name" value="T1RH-like_C"/>
    <property type="match status" value="1"/>
</dbReference>
<keyword evidence="8 10" id="KW-0067">ATP-binding</keyword>
<dbReference type="InterPro" id="IPR004473">
    <property type="entry name" value="Restrct_endonuc_typeI_HsdR"/>
</dbReference>
<keyword evidence="13" id="KW-1185">Reference proteome</keyword>
<dbReference type="Proteomes" id="UP001262889">
    <property type="component" value="Unassembled WGS sequence"/>
</dbReference>
<dbReference type="SMART" id="SM00487">
    <property type="entry name" value="DEXDc"/>
    <property type="match status" value="1"/>
</dbReference>
<keyword evidence="3" id="KW-0540">Nuclease</keyword>
<dbReference type="InterPro" id="IPR014001">
    <property type="entry name" value="Helicase_ATP-bd"/>
</dbReference>
<dbReference type="CDD" id="cd18030">
    <property type="entry name" value="DEXHc_RE_I_HsdR"/>
    <property type="match status" value="1"/>
</dbReference>
<dbReference type="EMBL" id="JAVRHQ010000015">
    <property type="protein sequence ID" value="MDT0643729.1"/>
    <property type="molecule type" value="Genomic_DNA"/>
</dbReference>
<dbReference type="PANTHER" id="PTHR30195">
    <property type="entry name" value="TYPE I SITE-SPECIFIC DEOXYRIBONUCLEASE PROTEIN SUBUNIT M AND R"/>
    <property type="match status" value="1"/>
</dbReference>
<dbReference type="GO" id="GO:0009035">
    <property type="term" value="F:type I site-specific deoxyribonuclease activity"/>
    <property type="evidence" value="ECO:0007669"/>
    <property type="project" value="UniProtKB-EC"/>
</dbReference>
<dbReference type="Pfam" id="PF18766">
    <property type="entry name" value="SWI2_SNF2"/>
    <property type="match status" value="1"/>
</dbReference>
<accession>A0ABU3CBL5</accession>
<dbReference type="SUPFAM" id="SSF52540">
    <property type="entry name" value="P-loop containing nucleoside triphosphate hydrolases"/>
    <property type="match status" value="1"/>
</dbReference>
<evidence type="ECO:0000256" key="8">
    <source>
        <dbReference type="ARBA" id="ARBA00022840"/>
    </source>
</evidence>
<dbReference type="InterPro" id="IPR021810">
    <property type="entry name" value="T1RH-like_C"/>
</dbReference>
<evidence type="ECO:0000313" key="12">
    <source>
        <dbReference type="EMBL" id="MDT0643729.1"/>
    </source>
</evidence>
<dbReference type="PROSITE" id="PS51192">
    <property type="entry name" value="HELICASE_ATP_BIND_1"/>
    <property type="match status" value="1"/>
</dbReference>
<keyword evidence="5 10" id="KW-0680">Restriction system</keyword>